<dbReference type="InterPro" id="IPR001609">
    <property type="entry name" value="Myosin_head_motor_dom-like"/>
</dbReference>
<dbReference type="SMART" id="SM00139">
    <property type="entry name" value="MyTH4"/>
    <property type="match status" value="1"/>
</dbReference>
<dbReference type="CDD" id="cd00124">
    <property type="entry name" value="MYSc"/>
    <property type="match status" value="1"/>
</dbReference>
<feature type="region of interest" description="Disordered" evidence="7">
    <location>
        <begin position="978"/>
        <end position="1007"/>
    </location>
</feature>
<dbReference type="InterPro" id="IPR036961">
    <property type="entry name" value="Kinesin_motor_dom_sf"/>
</dbReference>
<dbReference type="OrthoDB" id="6108017at2759"/>
<comment type="similarity">
    <text evidence="6">Belongs to the TRAFAC class myosin-kinesin ATPase superfamily. Myosin family.</text>
</comment>
<keyword evidence="2 6" id="KW-0067">ATP-binding</keyword>
<dbReference type="PANTHER" id="PTHR13140:SF706">
    <property type="entry name" value="DILUTE CLASS UNCONVENTIONAL MYOSIN, ISOFORM C"/>
    <property type="match status" value="1"/>
</dbReference>
<accession>U6N4F9</accession>
<dbReference type="Pfam" id="PF00784">
    <property type="entry name" value="MyTH4"/>
    <property type="match status" value="1"/>
</dbReference>
<dbReference type="Pfam" id="PF00063">
    <property type="entry name" value="Myosin_head"/>
    <property type="match status" value="2"/>
</dbReference>
<keyword evidence="11" id="KW-1185">Reference proteome</keyword>
<dbReference type="PROSITE" id="PS51016">
    <property type="entry name" value="MYTH4"/>
    <property type="match status" value="1"/>
</dbReference>
<dbReference type="VEuPathDB" id="ToxoDB:ENH_00076730"/>
<protein>
    <submittedName>
        <fullName evidence="10">Myosin G, putative</fullName>
    </submittedName>
</protein>
<keyword evidence="3 6" id="KW-0518">Myosin</keyword>
<dbReference type="Gene3D" id="1.25.40.530">
    <property type="entry name" value="MyTH4 domain"/>
    <property type="match status" value="1"/>
</dbReference>
<feature type="binding site" evidence="6">
    <location>
        <begin position="156"/>
        <end position="163"/>
    </location>
    <ligand>
        <name>ATP</name>
        <dbReference type="ChEBI" id="CHEBI:30616"/>
    </ligand>
</feature>
<evidence type="ECO:0000256" key="3">
    <source>
        <dbReference type="ARBA" id="ARBA00023123"/>
    </source>
</evidence>
<name>U6N4F9_9EIME</name>
<dbReference type="InterPro" id="IPR038185">
    <property type="entry name" value="MyTH4_dom_sf"/>
</dbReference>
<dbReference type="GO" id="GO:0016459">
    <property type="term" value="C:myosin complex"/>
    <property type="evidence" value="ECO:0007669"/>
    <property type="project" value="UniProtKB-KW"/>
</dbReference>
<sequence length="1655" mass="182418">MSQQFWVPHPTEVWGVAVEVDGQSYKLWKAFDSETDPNNLVFTPKAEDRPRVKPIVDPKGLQGLDNICDLSDVTEASLLQTLRQRYKERQIYTNVGRIVLSLNPFEYLPLYGETTISQYMLCPDPYTLQPHIYQVSAAALQNLSEEGKPQAALITGESGAGKTETTKLILQFLAVAGGSDAGCREEPEAGTIQQRVLEANPVLEAFGNASTSRNPNSSRFGKWIEVIFSEKYTVTGARITSYLLEVPRVVGHAEGERNYHVFYQILEGLKDSLKGLQGQYQLGTDPAIFKYLQPYLPSKTIEDAEGLEELKHALQTLGFRAAQQNDLFSVVAAVLHLGNVAFIPRSDGGEEGSTADPSTAANLSNAAALLGIPEGNLLEILVTRSLKTGNEVIRMALTPAKAVAARDGFAQLAYSCLFSWLIARVNESLQPTQPTQVEKNVVGILDIAGFESFKNNGFEQLCINLSNEKLQHHFNQDIFLNEISDYKKEGLHDLKLAYTDNADVLDLIEGKGGIFATLDEELFVPKGSEQGFVAKLAKSRANDKRLIPNKASGSLTFTVCHYAGNVIYNADGWLQKDQNALPADAVNLLLSSSNEILVQAVRLVTEASATQNVSKGKGKSTVGVMEAVRIRKAGFALRLLHADFVSRYGILMGKQAKSLKAMQPKDAAEMLVAHLRNTMGLTSEACLIGASKVFCKDTAQDALESSRRISLAAPATLIQKHVRGFLVRRRVAEVLALSRQLRVFVVAMEEAKRQGGSFLSPAPVFSEAPSPQGLKQKSDDLHTLITKCEALGPTLEPPVLSKAKRAFTKMNNEALVTLKLESAIAEANDDVGPVADLLLQAQDKGISNATTERAEAVVSRLEAEHALLADLAPALESRDTSKLKKLTAEAFRLTELSELVNCAQKLLTASSNEDYKNEQAQAELETSLTKAQELQKMKSARTLQQEILRQTVETCVAADKRKSVVAINSLTYSKDSSKLEKKTGRPIKARPRDESPSASEWSDSDSEDDGYYSLFQVPASANERLASEGASQRDYMHKYLSELTRATTQCDAKTLEFLLSRASEAGISSGQREVLVAEQQLRNLADRHWLECELKECVILFSWGSVSSADVTRLSNLINQALVTPGINAEILQAAEATKNAVAEPEISTPQHDDPAGLYSLDTYPDLAINIEIKKTKSASKVARLMLQREALLSFQSDVLTEPLLELPDPLKKDGLAIFRKLQCLMGDRFSVGHNYSMELIKTATACEPLRDEMYVQLLKQLRRNTNNRSVLKGFGFLATLCEHCPPSPALERYVRQALEVYLGTSFAPIGGHSVLDGDSKHRSFMQAPTAAAGAIYDTELQSICARGLRALEENNAANRHEESAKMPRKSIFEFQARIIIFLADGSRRRVPLGLQATAESLCRSTASSLSIHNSDEWVKLMFRRPYLRLRENIVPHPAHSRLTCQQAVADYMYYPLEEPPELVAEIAAKIWWLKASAQNRSTVRGGAKWLTVAEHIPVRLQGNLPPHRWVALFEQYAQDLEPDEGELVFGGSFFLCDPFELKLCHIESFPEVFAAIAAAAGCSLPSEESDAFKEARRTIQDLIDNSLHTLLMRADNRGASRLPRLLCPPLNFVKMNQRNVKSKASLPPFTIKASALFQRRYADFVSLPVLHMSG</sequence>
<evidence type="ECO:0000256" key="7">
    <source>
        <dbReference type="SAM" id="MobiDB-lite"/>
    </source>
</evidence>
<dbReference type="Proteomes" id="UP000030754">
    <property type="component" value="Unassembled WGS sequence"/>
</dbReference>
<evidence type="ECO:0000256" key="5">
    <source>
        <dbReference type="ARBA" id="ARBA00023203"/>
    </source>
</evidence>
<comment type="caution">
    <text evidence="6">Lacks conserved residue(s) required for the propagation of feature annotation.</text>
</comment>
<evidence type="ECO:0000259" key="8">
    <source>
        <dbReference type="PROSITE" id="PS51016"/>
    </source>
</evidence>
<evidence type="ECO:0000313" key="11">
    <source>
        <dbReference type="Proteomes" id="UP000030754"/>
    </source>
</evidence>
<dbReference type="GO" id="GO:0007015">
    <property type="term" value="P:actin filament organization"/>
    <property type="evidence" value="ECO:0007669"/>
    <property type="project" value="TreeGrafter"/>
</dbReference>
<keyword evidence="5 6" id="KW-0009">Actin-binding</keyword>
<dbReference type="InterPro" id="IPR000857">
    <property type="entry name" value="MyTH4_dom"/>
</dbReference>
<dbReference type="GO" id="GO:0051015">
    <property type="term" value="F:actin filament binding"/>
    <property type="evidence" value="ECO:0007669"/>
    <property type="project" value="TreeGrafter"/>
</dbReference>
<dbReference type="Gene3D" id="1.10.10.820">
    <property type="match status" value="1"/>
</dbReference>
<feature type="domain" description="Myosin motor" evidence="9">
    <location>
        <begin position="624"/>
        <end position="708"/>
    </location>
</feature>
<reference evidence="10" key="1">
    <citation type="submission" date="2013-10" db="EMBL/GenBank/DDBJ databases">
        <title>Genomic analysis of the causative agents of coccidiosis in chickens.</title>
        <authorList>
            <person name="Reid A.J."/>
            <person name="Blake D."/>
            <person name="Billington K."/>
            <person name="Browne H."/>
            <person name="Dunn M."/>
            <person name="Hung S."/>
            <person name="Kawahara F."/>
            <person name="Miranda-Saavedra D."/>
            <person name="Mourier T."/>
            <person name="Nagra H."/>
            <person name="Otto T.D."/>
            <person name="Rawlings N."/>
            <person name="Sanchez A."/>
            <person name="Sanders M."/>
            <person name="Subramaniam C."/>
            <person name="Tay Y."/>
            <person name="Dear P."/>
            <person name="Doerig C."/>
            <person name="Gruber A."/>
            <person name="Parkinson J."/>
            <person name="Shirley M."/>
            <person name="Wan K.L."/>
            <person name="Berriman M."/>
            <person name="Tomley F."/>
            <person name="Pain A."/>
        </authorList>
    </citation>
    <scope>NUCLEOTIDE SEQUENCE [LARGE SCALE GENOMIC DNA]</scope>
    <source>
        <strain evidence="10">Houghton</strain>
    </source>
</reference>
<gene>
    <name evidence="10" type="ORF">ENH_00076730</name>
</gene>
<dbReference type="GO" id="GO:0005524">
    <property type="term" value="F:ATP binding"/>
    <property type="evidence" value="ECO:0007669"/>
    <property type="project" value="UniProtKB-UniRule"/>
</dbReference>
<dbReference type="RefSeq" id="XP_013438056.1">
    <property type="nucleotide sequence ID" value="XM_013582602.1"/>
</dbReference>
<keyword evidence="1 6" id="KW-0547">Nucleotide-binding</keyword>
<dbReference type="PROSITE" id="PS51456">
    <property type="entry name" value="MYOSIN_MOTOR"/>
    <property type="match status" value="2"/>
</dbReference>
<evidence type="ECO:0000313" key="10">
    <source>
        <dbReference type="EMBL" id="CDJ69590.1"/>
    </source>
</evidence>
<dbReference type="EMBL" id="HG725758">
    <property type="protein sequence ID" value="CDJ69590.1"/>
    <property type="molecule type" value="Genomic_DNA"/>
</dbReference>
<dbReference type="SMART" id="SM00242">
    <property type="entry name" value="MYSc"/>
    <property type="match status" value="1"/>
</dbReference>
<reference evidence="10" key="2">
    <citation type="submission" date="2013-10" db="EMBL/GenBank/DDBJ databases">
        <authorList>
            <person name="Aslett M."/>
        </authorList>
    </citation>
    <scope>NUCLEOTIDE SEQUENCE [LARGE SCALE GENOMIC DNA]</scope>
    <source>
        <strain evidence="10">Houghton</strain>
    </source>
</reference>
<evidence type="ECO:0000256" key="4">
    <source>
        <dbReference type="ARBA" id="ARBA00023175"/>
    </source>
</evidence>
<dbReference type="PRINTS" id="PR00193">
    <property type="entry name" value="MYOSINHEAVY"/>
</dbReference>
<evidence type="ECO:0000256" key="1">
    <source>
        <dbReference type="ARBA" id="ARBA00022741"/>
    </source>
</evidence>
<dbReference type="Gene3D" id="3.40.850.10">
    <property type="entry name" value="Kinesin motor domain"/>
    <property type="match status" value="1"/>
</dbReference>
<dbReference type="PANTHER" id="PTHR13140">
    <property type="entry name" value="MYOSIN"/>
    <property type="match status" value="1"/>
</dbReference>
<proteinExistence type="inferred from homology"/>
<dbReference type="Gene3D" id="1.20.58.530">
    <property type="match status" value="1"/>
</dbReference>
<evidence type="ECO:0000256" key="6">
    <source>
        <dbReference type="PROSITE-ProRule" id="PRU00782"/>
    </source>
</evidence>
<dbReference type="PROSITE" id="PS50096">
    <property type="entry name" value="IQ"/>
    <property type="match status" value="1"/>
</dbReference>
<dbReference type="GO" id="GO:0000146">
    <property type="term" value="F:microfilament motor activity"/>
    <property type="evidence" value="ECO:0007669"/>
    <property type="project" value="TreeGrafter"/>
</dbReference>
<keyword evidence="4 6" id="KW-0505">Motor protein</keyword>
<dbReference type="Gene3D" id="1.20.120.720">
    <property type="entry name" value="Myosin VI head, motor domain, U50 subdomain"/>
    <property type="match status" value="1"/>
</dbReference>
<feature type="domain" description="MyTH4" evidence="8">
    <location>
        <begin position="1195"/>
        <end position="1345"/>
    </location>
</feature>
<dbReference type="Gene3D" id="1.20.5.4820">
    <property type="match status" value="1"/>
</dbReference>
<dbReference type="GeneID" id="25477803"/>
<evidence type="ECO:0000259" key="9">
    <source>
        <dbReference type="PROSITE" id="PS51456"/>
    </source>
</evidence>
<dbReference type="GO" id="GO:0005737">
    <property type="term" value="C:cytoplasm"/>
    <property type="evidence" value="ECO:0007669"/>
    <property type="project" value="TreeGrafter"/>
</dbReference>
<dbReference type="SUPFAM" id="SSF52540">
    <property type="entry name" value="P-loop containing nucleoside triphosphate hydrolases"/>
    <property type="match status" value="1"/>
</dbReference>
<feature type="domain" description="Myosin motor" evidence="9">
    <location>
        <begin position="62"/>
        <end position="623"/>
    </location>
</feature>
<dbReference type="InterPro" id="IPR027417">
    <property type="entry name" value="P-loop_NTPase"/>
</dbReference>
<evidence type="ECO:0000256" key="2">
    <source>
        <dbReference type="ARBA" id="ARBA00022840"/>
    </source>
</evidence>
<organism evidence="10 11">
    <name type="scientific">Eimeria necatrix</name>
    <dbReference type="NCBI Taxonomy" id="51315"/>
    <lineage>
        <taxon>Eukaryota</taxon>
        <taxon>Sar</taxon>
        <taxon>Alveolata</taxon>
        <taxon>Apicomplexa</taxon>
        <taxon>Conoidasida</taxon>
        <taxon>Coccidia</taxon>
        <taxon>Eucoccidiorida</taxon>
        <taxon>Eimeriorina</taxon>
        <taxon>Eimeriidae</taxon>
        <taxon>Eimeria</taxon>
    </lineage>
</organism>
<dbReference type="GO" id="GO:0016020">
    <property type="term" value="C:membrane"/>
    <property type="evidence" value="ECO:0007669"/>
    <property type="project" value="TreeGrafter"/>
</dbReference>